<evidence type="ECO:0000256" key="3">
    <source>
        <dbReference type="ARBA" id="ARBA00023145"/>
    </source>
</evidence>
<dbReference type="GO" id="GO:0016811">
    <property type="term" value="F:hydrolase activity, acting on carbon-nitrogen (but not peptide) bonds, in linear amides"/>
    <property type="evidence" value="ECO:0007669"/>
    <property type="project" value="InterPro"/>
</dbReference>
<evidence type="ECO:0000256" key="2">
    <source>
        <dbReference type="ARBA" id="ARBA00022801"/>
    </source>
</evidence>
<keyword evidence="2" id="KW-0378">Hydrolase</keyword>
<dbReference type="PANTHER" id="PTHR34218">
    <property type="entry name" value="PEPTIDASE S45 PENICILLIN AMIDASE"/>
    <property type="match status" value="1"/>
</dbReference>
<proteinExistence type="inferred from homology"/>
<dbReference type="InterPro" id="IPR029055">
    <property type="entry name" value="Ntn_hydrolases_N"/>
</dbReference>
<dbReference type="EMBL" id="CP133772">
    <property type="protein sequence ID" value="WYX99590.1"/>
    <property type="molecule type" value="Genomic_DNA"/>
</dbReference>
<dbReference type="Proteomes" id="UP001451606">
    <property type="component" value="Chromosome"/>
</dbReference>
<accession>A0AAX4NDN8</accession>
<dbReference type="Gene3D" id="2.30.120.10">
    <property type="match status" value="1"/>
</dbReference>
<dbReference type="Gene3D" id="1.10.439.10">
    <property type="entry name" value="Penicillin Amidohydrolase, domain 1"/>
    <property type="match status" value="1"/>
</dbReference>
<dbReference type="PIRSF" id="PIRSF001227">
    <property type="entry name" value="Pen_acylase"/>
    <property type="match status" value="1"/>
</dbReference>
<reference evidence="4 5" key="1">
    <citation type="submission" date="2023-09" db="EMBL/GenBank/DDBJ databases">
        <authorList>
            <person name="Golyshina O.V."/>
            <person name="Lunev E.A."/>
            <person name="Bargiela R."/>
            <person name="Gaines M.C."/>
            <person name="Daum B."/>
            <person name="Bale N.J."/>
            <person name="Koenen M."/>
            <person name="Sinninghe Damst J.S."/>
            <person name="Yakimov M."/>
            <person name="Golyshin P.N."/>
        </authorList>
    </citation>
    <scope>NUCLEOTIDE SEQUENCE [LARGE SCALE GENOMIC DNA]</scope>
    <source>
        <strain evidence="4 5">M1</strain>
    </source>
</reference>
<dbReference type="KEGG" id="omr:OXIME_000125"/>
<dbReference type="Gene3D" id="3.60.20.10">
    <property type="entry name" value="Glutamine Phosphoribosylpyrophosphate, subunit 1, domain 1"/>
    <property type="match status" value="1"/>
</dbReference>
<dbReference type="RefSeq" id="WP_393971558.1">
    <property type="nucleotide sequence ID" value="NZ_CP133772.1"/>
</dbReference>
<name>A0AAX4NDN8_9ARCH</name>
<protein>
    <submittedName>
        <fullName evidence="4">Penicillin acylase family protein</fullName>
    </submittedName>
</protein>
<dbReference type="AlphaFoldDB" id="A0AAX4NDN8"/>
<dbReference type="Gene3D" id="1.10.1400.10">
    <property type="match status" value="1"/>
</dbReference>
<gene>
    <name evidence="4" type="ORF">OXIME_000125</name>
</gene>
<evidence type="ECO:0000313" key="5">
    <source>
        <dbReference type="Proteomes" id="UP001451606"/>
    </source>
</evidence>
<dbReference type="InterPro" id="IPR043146">
    <property type="entry name" value="Penicillin_amidase_N_B-knob"/>
</dbReference>
<dbReference type="Pfam" id="PF01804">
    <property type="entry name" value="Penicil_amidase"/>
    <property type="match status" value="1"/>
</dbReference>
<dbReference type="InterPro" id="IPR002692">
    <property type="entry name" value="S45"/>
</dbReference>
<keyword evidence="5" id="KW-1185">Reference proteome</keyword>
<dbReference type="InterPro" id="IPR014395">
    <property type="entry name" value="Pen/GL7ACA/AHL_acylase"/>
</dbReference>
<dbReference type="CDD" id="cd03747">
    <property type="entry name" value="Ntn_PGA_like"/>
    <property type="match status" value="1"/>
</dbReference>
<dbReference type="InterPro" id="IPR043147">
    <property type="entry name" value="Penicillin_amidase_A-knob"/>
</dbReference>
<sequence length="859" mass="95507">MSVFASKKRLIISVFVLAVAFVLISVPFGPLPPLEKLLNPATGIWAPNISPYATGIHEINITQNGSRSSVTVFNEPDGFIGIASNTTWGMYYEQGYLEAQYRLAQMEVIKREALGTLSGLIGASELSSDIFFRQLEDFQIAQQEVANLSKTGLTYRATTEFVDGINAYISNLSQANMPLLFKVLDFTPLTWNITDIFAIQQLFIWENSAGGTDPLYFNYALQQMPEKVIKALYPAYPAGIQNPIVPNSLDPSVYNVSGDISNLSLYTPSYEYPNVSAESSVSSFLSTYNSIGRETASILGADNSRTVFSMSEQDSRDFSNDWAVNGVKTSNRSALLANDPHLTTTVPSIWMGFQLVSPGENAIGVTFPSFPGIVLGHNSKIAWGATNGQIQETYFYAEKVNATDRYEYLSNGTWQHFQTINETIPVKGESPKVITVERSDNGVVIENSNNVTIAMDWTGLRPSYELSFFLHINTASTVCQFVSNLTAYFKVAIQNWAVADSQGNIGIFPYGDYPIIKEGDPRGILPGTGAYNWIGFVPISEEPHLYDPTRGFVFSANQITVSDNYPYYIGWDYESGYRADEIYTLLNDTHGINTEKMESIQLTIHDFTTNILLPALIQSLKFGDLENTGAYKVLSTWNGNMTTNSTAATIYYYWQQNILRDVFMPYLQKYGINASEGLNQTAFFLGSDSTYHGPLIEDLINWTMTDPNSSWFDNPLNNQTRNLTTVSLEAFTQTVSYLDEKYGNYSNAWEWGNIHKRYLSSLFGISQYNTEELPAAGDGNTINAAYGTISDFGPSWRMVVNLSHPETAMGIYPGGISENPLSKYYDNTFVAWNDGTYYTLIPVNAPKQFLYMYAGGAGP</sequence>
<dbReference type="PANTHER" id="PTHR34218:SF4">
    <property type="entry name" value="ACYL-HOMOSERINE LACTONE ACYLASE QUIP"/>
    <property type="match status" value="1"/>
</dbReference>
<dbReference type="GO" id="GO:0017000">
    <property type="term" value="P:antibiotic biosynthetic process"/>
    <property type="evidence" value="ECO:0007669"/>
    <property type="project" value="InterPro"/>
</dbReference>
<dbReference type="InterPro" id="IPR023343">
    <property type="entry name" value="Penicillin_amidase_dom1"/>
</dbReference>
<dbReference type="SUPFAM" id="SSF56235">
    <property type="entry name" value="N-terminal nucleophile aminohydrolases (Ntn hydrolases)"/>
    <property type="match status" value="1"/>
</dbReference>
<evidence type="ECO:0000256" key="1">
    <source>
        <dbReference type="ARBA" id="ARBA00006586"/>
    </source>
</evidence>
<organism evidence="4 5">
    <name type="scientific">Oxyplasma meridianum</name>
    <dbReference type="NCBI Taxonomy" id="3073602"/>
    <lineage>
        <taxon>Archaea</taxon>
        <taxon>Methanobacteriati</taxon>
        <taxon>Thermoplasmatota</taxon>
        <taxon>Thermoplasmata</taxon>
        <taxon>Thermoplasmatales</taxon>
        <taxon>Thermoplasmataceae</taxon>
        <taxon>Oxyplasma</taxon>
    </lineage>
</organism>
<comment type="similarity">
    <text evidence="1">Belongs to the peptidase S45 family.</text>
</comment>
<dbReference type="GeneID" id="95966847"/>
<keyword evidence="3" id="KW-0865">Zymogen</keyword>
<evidence type="ECO:0000313" key="4">
    <source>
        <dbReference type="EMBL" id="WYX99590.1"/>
    </source>
</evidence>